<feature type="region of interest" description="Disordered" evidence="1">
    <location>
        <begin position="304"/>
        <end position="334"/>
    </location>
</feature>
<feature type="region of interest" description="Disordered" evidence="1">
    <location>
        <begin position="101"/>
        <end position="145"/>
    </location>
</feature>
<dbReference type="GO" id="GO:0042030">
    <property type="term" value="F:ATPase inhibitor activity"/>
    <property type="evidence" value="ECO:0007669"/>
    <property type="project" value="TreeGrafter"/>
</dbReference>
<proteinExistence type="predicted"/>
<protein>
    <submittedName>
        <fullName evidence="3">Autophagy-related protein 18</fullName>
    </submittedName>
</protein>
<feature type="compositionally biased region" description="Polar residues" evidence="1">
    <location>
        <begin position="1121"/>
        <end position="1134"/>
    </location>
</feature>
<evidence type="ECO:0000313" key="3">
    <source>
        <dbReference type="EMBL" id="KFX47295.1"/>
    </source>
</evidence>
<dbReference type="GO" id="GO:0005737">
    <property type="term" value="C:cytoplasm"/>
    <property type="evidence" value="ECO:0007669"/>
    <property type="project" value="TreeGrafter"/>
</dbReference>
<feature type="compositionally biased region" description="Low complexity" evidence="1">
    <location>
        <begin position="806"/>
        <end position="815"/>
    </location>
</feature>
<dbReference type="InterPro" id="IPR028084">
    <property type="entry name" value="FNIP_N_dom"/>
</dbReference>
<feature type="compositionally biased region" description="Low complexity" evidence="1">
    <location>
        <begin position="130"/>
        <end position="143"/>
    </location>
</feature>
<comment type="caution">
    <text evidence="3">The sequence shown here is derived from an EMBL/GenBank/DDBJ whole genome shotgun (WGS) entry which is preliminary data.</text>
</comment>
<feature type="region of interest" description="Disordered" evidence="1">
    <location>
        <begin position="1042"/>
        <end position="1076"/>
    </location>
</feature>
<organism evidence="3">
    <name type="scientific">Talaromyces marneffei PM1</name>
    <dbReference type="NCBI Taxonomy" id="1077442"/>
    <lineage>
        <taxon>Eukaryota</taxon>
        <taxon>Fungi</taxon>
        <taxon>Dikarya</taxon>
        <taxon>Ascomycota</taxon>
        <taxon>Pezizomycotina</taxon>
        <taxon>Eurotiomycetes</taxon>
        <taxon>Eurotiomycetidae</taxon>
        <taxon>Eurotiales</taxon>
        <taxon>Trichocomaceae</taxon>
        <taxon>Talaromyces</taxon>
        <taxon>Talaromyces sect. Talaromyces</taxon>
    </lineage>
</organism>
<feature type="region of interest" description="Disordered" evidence="1">
    <location>
        <begin position="793"/>
        <end position="855"/>
    </location>
</feature>
<dbReference type="GO" id="GO:0051087">
    <property type="term" value="F:protein-folding chaperone binding"/>
    <property type="evidence" value="ECO:0007669"/>
    <property type="project" value="TreeGrafter"/>
</dbReference>
<feature type="compositionally biased region" description="Basic and acidic residues" evidence="1">
    <location>
        <begin position="1138"/>
        <end position="1158"/>
    </location>
</feature>
<evidence type="ECO:0000256" key="1">
    <source>
        <dbReference type="SAM" id="MobiDB-lite"/>
    </source>
</evidence>
<feature type="region of interest" description="Disordered" evidence="1">
    <location>
        <begin position="607"/>
        <end position="631"/>
    </location>
</feature>
<dbReference type="Pfam" id="PF14636">
    <property type="entry name" value="FNIP_N"/>
    <property type="match status" value="1"/>
</dbReference>
<dbReference type="PANTHER" id="PTHR21634">
    <property type="entry name" value="RE13835P"/>
    <property type="match status" value="1"/>
</dbReference>
<feature type="compositionally biased region" description="Polar residues" evidence="1">
    <location>
        <begin position="45"/>
        <end position="63"/>
    </location>
</feature>
<feature type="compositionally biased region" description="Polar residues" evidence="1">
    <location>
        <begin position="1046"/>
        <end position="1070"/>
    </location>
</feature>
<evidence type="ECO:0000259" key="2">
    <source>
        <dbReference type="Pfam" id="PF14636"/>
    </source>
</evidence>
<reference evidence="3" key="1">
    <citation type="journal article" date="2014" name="PLoS Genet.">
        <title>Signature Gene Expression Reveals Novel Clues to the Molecular Mechanisms of Dimorphic Transition in Penicillium marneffei.</title>
        <authorList>
            <person name="Yang E."/>
            <person name="Wang G."/>
            <person name="Cai J."/>
            <person name="Woo P.C."/>
            <person name="Lau S.K."/>
            <person name="Yuen K.-Y."/>
            <person name="Chow W.-N."/>
            <person name="Lin X."/>
        </authorList>
    </citation>
    <scope>NUCLEOTIDE SEQUENCE [LARGE SCALE GENOMIC DNA]</scope>
    <source>
        <strain evidence="3">PM1</strain>
    </source>
</reference>
<dbReference type="PANTHER" id="PTHR21634:SF9">
    <property type="entry name" value="RE13835P"/>
    <property type="match status" value="1"/>
</dbReference>
<feature type="region of interest" description="Disordered" evidence="1">
    <location>
        <begin position="1121"/>
        <end position="1158"/>
    </location>
</feature>
<feature type="region of interest" description="Disordered" evidence="1">
    <location>
        <begin position="45"/>
        <end position="66"/>
    </location>
</feature>
<feature type="region of interest" description="Disordered" evidence="1">
    <location>
        <begin position="646"/>
        <end position="693"/>
    </location>
</feature>
<dbReference type="HOGENOM" id="CLU_007239_0_0_1"/>
<dbReference type="eggNOG" id="ENOG502QUW1">
    <property type="taxonomic scope" value="Eukaryota"/>
</dbReference>
<gene>
    <name evidence="3" type="ORF">GQ26_0150410</name>
</gene>
<accession>A0A093V552</accession>
<feature type="compositionally biased region" description="Polar residues" evidence="1">
    <location>
        <begin position="612"/>
        <end position="624"/>
    </location>
</feature>
<feature type="domain" description="Folliculin-interacting protein N-terminal" evidence="2">
    <location>
        <begin position="80"/>
        <end position="239"/>
    </location>
</feature>
<dbReference type="AlphaFoldDB" id="A0A093V552"/>
<name>A0A093V552_TALMA</name>
<dbReference type="EMBL" id="JPOX01000015">
    <property type="protein sequence ID" value="KFX47295.1"/>
    <property type="molecule type" value="Genomic_DNA"/>
</dbReference>
<sequence>MLGRLLSTFSTGSYGSRNPAVLESVTEEEHTSGLLFPDPRSLHRSSNSAHAFQTSFNSPNASSAGGYDDRGGLDLDAIKDFRIIIAQNAIGDRDDPCILLDSRGTPASSTQGLGLDPQVFDSLGGRHSRTSSLSQASLSRRGSIQTNQSPLIEAGSLAQAASARKVTSPLTGGAFSRARGRSSISSVISPGEGILEPYHNRIVPESSDSGLLNCIFGSSAFSYRGSSTKMHILSTDSGSEGTLASSPAPREVDTLASRHKPRNPLARTYSSGTQPQVGYFLPQENKSSSRVTILITRMFSVNLPESRDPSVEPSDPPSSLPIEGMPESGFPFPDLTRRRKVKEKKTPMYAVAITIQIPLAARNNGRPMSRLSTHVPEGQKQMSFSLDSDPHWSSAFLDDNSSQNANLDDRIDLLVDRWDVITRTLTYLEKLARQEILILLKKVEAQTANAPKPLKPPNMQRTNQTIIQLRPNVLAHNSKLKEELLLNAQRISAALRIPRVILGQSRWGVWREEARWIARLMADKEHGLFFLVLITAFLGNHTEWLNAIGPEWYRRRHQMQQKAQQDSEPTIANRTVIISDNKMVARRLIFILSAFLPAKHRVDFMNSPLRPGTSTSARPLSQSPPTFPLLRQESLRRRINRRAQAQRFNAEEIAPHQRSISVSSSETTHKASDEPESVLPSEQVYAHNRRGSDVRSIRTLGLPISANEARTRATTSTTTNDTAVPVAYFASRQQPLRGHANLTSADETDSYASAKLLQNLRRSETSSTNSNGSNPAAGGKWVNSLISGLWSGRSDSIGEPDKITSSRRSSVAQRAAGRRLSEVLVDDDDDNQENLQSEPLTSGIPAKPSSATETISIPHSSASARLSLDQNEPEMVPTEHVKESPLKLSVQGDDGVVDVDLPLRGFLSLSSSNDSTIASPKKARTSITSMDASGSIHSSFSNMNSGLRDGEGSNLNVAGWLKNFHEDFLLQAVRPYHGIEADVKRAMLGEPYSHASAAGMDPESVNITDRWVEVASTLTADTRTFTVKRLRLLRRGITNYAASLGSGDTSTPPLLTPRQTSDNVSSTSHLTGFFNGRQKNSSAALTDLVDPNDTEYKFIEEPVMDVDGTLVDAVERVLVQSGQSSLAHSRSASPHRNGRSDERPSDEPPHAHTVEVPRNECRKTVLGALEEVARSVTEIHCREEGDSEFMGNDETTDKDGKRRPTVIQDNTLREGVRKWLLDIEEAL</sequence>